<accession>A0ABR4BMR9</accession>
<proteinExistence type="predicted"/>
<dbReference type="InterPro" id="IPR013087">
    <property type="entry name" value="Znf_C2H2_type"/>
</dbReference>
<gene>
    <name evidence="2" type="ORF">ABVK25_000376</name>
</gene>
<evidence type="ECO:0000259" key="1">
    <source>
        <dbReference type="SMART" id="SM00355"/>
    </source>
</evidence>
<name>A0ABR4BMR9_9LECA</name>
<reference evidence="2 3" key="1">
    <citation type="submission" date="2024-09" db="EMBL/GenBank/DDBJ databases">
        <title>Rethinking Asexuality: The Enigmatic Case of Functional Sexual Genes in Lepraria (Stereocaulaceae).</title>
        <authorList>
            <person name="Doellman M."/>
            <person name="Sun Y."/>
            <person name="Barcenas-Pena A."/>
            <person name="Lumbsch H.T."/>
            <person name="Grewe F."/>
        </authorList>
    </citation>
    <scope>NUCLEOTIDE SEQUENCE [LARGE SCALE GENOMIC DNA]</scope>
    <source>
        <strain evidence="2 3">Grewe 0041</strain>
    </source>
</reference>
<dbReference type="EMBL" id="JBHFEH010000001">
    <property type="protein sequence ID" value="KAL2059084.1"/>
    <property type="molecule type" value="Genomic_DNA"/>
</dbReference>
<dbReference type="SMART" id="SM00355">
    <property type="entry name" value="ZnF_C2H2"/>
    <property type="match status" value="2"/>
</dbReference>
<feature type="domain" description="C2H2-type" evidence="1">
    <location>
        <begin position="43"/>
        <end position="66"/>
    </location>
</feature>
<protein>
    <recommendedName>
        <fullName evidence="1">C2H2-type domain-containing protein</fullName>
    </recommendedName>
</protein>
<organism evidence="2 3">
    <name type="scientific">Lepraria finkii</name>
    <dbReference type="NCBI Taxonomy" id="1340010"/>
    <lineage>
        <taxon>Eukaryota</taxon>
        <taxon>Fungi</taxon>
        <taxon>Dikarya</taxon>
        <taxon>Ascomycota</taxon>
        <taxon>Pezizomycotina</taxon>
        <taxon>Lecanoromycetes</taxon>
        <taxon>OSLEUM clade</taxon>
        <taxon>Lecanoromycetidae</taxon>
        <taxon>Lecanorales</taxon>
        <taxon>Lecanorineae</taxon>
        <taxon>Stereocaulaceae</taxon>
        <taxon>Lepraria</taxon>
    </lineage>
</organism>
<feature type="domain" description="C2H2-type" evidence="1">
    <location>
        <begin position="115"/>
        <end position="140"/>
    </location>
</feature>
<comment type="caution">
    <text evidence="2">The sequence shown here is derived from an EMBL/GenBank/DDBJ whole genome shotgun (WGS) entry which is preliminary data.</text>
</comment>
<evidence type="ECO:0000313" key="3">
    <source>
        <dbReference type="Proteomes" id="UP001590951"/>
    </source>
</evidence>
<evidence type="ECO:0000313" key="2">
    <source>
        <dbReference type="EMBL" id="KAL2059084.1"/>
    </source>
</evidence>
<dbReference type="Proteomes" id="UP001590951">
    <property type="component" value="Unassembled WGS sequence"/>
</dbReference>
<sequence length="176" mass="19973">MQAHSNILGALDQRLESIVRSSNSLDPLIKSEPLEIDLSTPRYVCGQCAWTTTNPTNLASHFTHNHVSFTFTYPMKGSKKYYYSLEKHQYNKHTLEELALSLKEDDIANNNVFLSQCPYPGCGLVCPDLHTLFNHHDGLHPPSICQPENAKPYKCPFFPKGYVREKLYASPSKQQS</sequence>
<keyword evidence="3" id="KW-1185">Reference proteome</keyword>